<dbReference type="PANTHER" id="PTHR34584">
    <property type="entry name" value="NA(+)/H(+) ANTIPORTER SUBUNIT E1"/>
    <property type="match status" value="1"/>
</dbReference>
<dbReference type="PANTHER" id="PTHR34584:SF1">
    <property type="entry name" value="NA(+)_H(+) ANTIPORTER SUBUNIT E1"/>
    <property type="match status" value="1"/>
</dbReference>
<feature type="transmembrane region" description="Helical" evidence="8">
    <location>
        <begin position="45"/>
        <end position="65"/>
    </location>
</feature>
<accession>A0A7W3JBS6</accession>
<evidence type="ECO:0000256" key="3">
    <source>
        <dbReference type="ARBA" id="ARBA00022475"/>
    </source>
</evidence>
<evidence type="ECO:0000313" key="10">
    <source>
        <dbReference type="Proteomes" id="UP000540568"/>
    </source>
</evidence>
<feature type="transmembrane region" description="Helical" evidence="8">
    <location>
        <begin position="77"/>
        <end position="97"/>
    </location>
</feature>
<evidence type="ECO:0000256" key="6">
    <source>
        <dbReference type="ARBA" id="ARBA00023136"/>
    </source>
</evidence>
<name>A0A7W3JBS6_9MICO</name>
<comment type="similarity">
    <text evidence="2">Belongs to the CPA3 antiporters (TC 2.A.63) subunit E family.</text>
</comment>
<keyword evidence="5 8" id="KW-1133">Transmembrane helix</keyword>
<dbReference type="EMBL" id="JACGWV010000002">
    <property type="protein sequence ID" value="MBA8809945.1"/>
    <property type="molecule type" value="Genomic_DNA"/>
</dbReference>
<protein>
    <submittedName>
        <fullName evidence="9">Multicomponent Na+:H+ antiporter subunit E</fullName>
    </submittedName>
</protein>
<evidence type="ECO:0000256" key="4">
    <source>
        <dbReference type="ARBA" id="ARBA00022692"/>
    </source>
</evidence>
<keyword evidence="6 8" id="KW-0472">Membrane</keyword>
<evidence type="ECO:0000313" key="9">
    <source>
        <dbReference type="EMBL" id="MBA8809945.1"/>
    </source>
</evidence>
<reference evidence="9 10" key="1">
    <citation type="submission" date="2020-07" db="EMBL/GenBank/DDBJ databases">
        <title>Sequencing the genomes of 1000 actinobacteria strains.</title>
        <authorList>
            <person name="Klenk H.-P."/>
        </authorList>
    </citation>
    <scope>NUCLEOTIDE SEQUENCE [LARGE SCALE GENOMIC DNA]</scope>
    <source>
        <strain evidence="9 10">DSM 44121</strain>
    </source>
</reference>
<dbReference type="AlphaFoldDB" id="A0A7W3JBS6"/>
<evidence type="ECO:0000256" key="5">
    <source>
        <dbReference type="ARBA" id="ARBA00022989"/>
    </source>
</evidence>
<sequence length="214" mass="22838">MRQTDQAGKPRRRRLRRLVTLWPTMVVGALLWVLLWGDLSFGNVLSGAVLGALVALAFPLPPIGTGATVRPGPLLHLLGRFVGDLVLASFQVAWTAVVPRRQARGGSTPHGALVSVRLRSDSDLFIATTAGLSSLVPGTLVIDLDRPSRTLRLHVLDIAASGGPEGVRDATQDLEARVLRAFAPGAELTRVGLAPYASKTSAPHESAPQKEERR</sequence>
<feature type="transmembrane region" description="Helical" evidence="8">
    <location>
        <begin position="21"/>
        <end position="39"/>
    </location>
</feature>
<dbReference type="Pfam" id="PF01899">
    <property type="entry name" value="MNHE"/>
    <property type="match status" value="1"/>
</dbReference>
<dbReference type="Proteomes" id="UP000540568">
    <property type="component" value="Unassembled WGS sequence"/>
</dbReference>
<evidence type="ECO:0000256" key="7">
    <source>
        <dbReference type="SAM" id="MobiDB-lite"/>
    </source>
</evidence>
<keyword evidence="3" id="KW-1003">Cell membrane</keyword>
<proteinExistence type="inferred from homology"/>
<comment type="caution">
    <text evidence="9">The sequence shown here is derived from an EMBL/GenBank/DDBJ whole genome shotgun (WGS) entry which is preliminary data.</text>
</comment>
<gene>
    <name evidence="9" type="ORF">FHX71_003921</name>
</gene>
<dbReference type="InterPro" id="IPR002758">
    <property type="entry name" value="Cation_antiport_E"/>
</dbReference>
<dbReference type="RefSeq" id="WP_312877138.1">
    <property type="nucleotide sequence ID" value="NZ_BAAATF010000004.1"/>
</dbReference>
<evidence type="ECO:0000256" key="2">
    <source>
        <dbReference type="ARBA" id="ARBA00006228"/>
    </source>
</evidence>
<keyword evidence="10" id="KW-1185">Reference proteome</keyword>
<dbReference type="NCBIfam" id="NF006521">
    <property type="entry name" value="PRK08965.1-5"/>
    <property type="match status" value="1"/>
</dbReference>
<keyword evidence="4 8" id="KW-0812">Transmembrane</keyword>
<organism evidence="9 10">
    <name type="scientific">Promicromonospora sukumoe</name>
    <dbReference type="NCBI Taxonomy" id="88382"/>
    <lineage>
        <taxon>Bacteria</taxon>
        <taxon>Bacillati</taxon>
        <taxon>Actinomycetota</taxon>
        <taxon>Actinomycetes</taxon>
        <taxon>Micrococcales</taxon>
        <taxon>Promicromonosporaceae</taxon>
        <taxon>Promicromonospora</taxon>
    </lineage>
</organism>
<dbReference type="GO" id="GO:0005886">
    <property type="term" value="C:plasma membrane"/>
    <property type="evidence" value="ECO:0007669"/>
    <property type="project" value="UniProtKB-SubCell"/>
</dbReference>
<evidence type="ECO:0000256" key="1">
    <source>
        <dbReference type="ARBA" id="ARBA00004651"/>
    </source>
</evidence>
<feature type="region of interest" description="Disordered" evidence="7">
    <location>
        <begin position="193"/>
        <end position="214"/>
    </location>
</feature>
<comment type="subcellular location">
    <subcellularLocation>
        <location evidence="1">Cell membrane</location>
        <topology evidence="1">Multi-pass membrane protein</topology>
    </subcellularLocation>
</comment>
<dbReference type="GO" id="GO:0008324">
    <property type="term" value="F:monoatomic cation transmembrane transporter activity"/>
    <property type="evidence" value="ECO:0007669"/>
    <property type="project" value="InterPro"/>
</dbReference>
<evidence type="ECO:0000256" key="8">
    <source>
        <dbReference type="SAM" id="Phobius"/>
    </source>
</evidence>